<dbReference type="SUPFAM" id="SSF50729">
    <property type="entry name" value="PH domain-like"/>
    <property type="match status" value="1"/>
</dbReference>
<keyword evidence="1" id="KW-0175">Coiled coil</keyword>
<keyword evidence="5" id="KW-1185">Reference proteome</keyword>
<protein>
    <submittedName>
        <fullName evidence="4">PH domain-containing protein</fullName>
    </submittedName>
</protein>
<dbReference type="PROSITE" id="PS50003">
    <property type="entry name" value="PH_DOMAIN"/>
    <property type="match status" value="1"/>
</dbReference>
<evidence type="ECO:0000313" key="4">
    <source>
        <dbReference type="EMBL" id="GFY77258.1"/>
    </source>
</evidence>
<feature type="domain" description="PH" evidence="3">
    <location>
        <begin position="1"/>
        <end position="43"/>
    </location>
</feature>
<reference evidence="4" key="1">
    <citation type="submission" date="2020-08" db="EMBL/GenBank/DDBJ databases">
        <title>Multicomponent nature underlies the extraordinary mechanical properties of spider dragline silk.</title>
        <authorList>
            <person name="Kono N."/>
            <person name="Nakamura H."/>
            <person name="Mori M."/>
            <person name="Yoshida Y."/>
            <person name="Ohtoshi R."/>
            <person name="Malay A.D."/>
            <person name="Moran D.A.P."/>
            <person name="Tomita M."/>
            <person name="Numata K."/>
            <person name="Arakawa K."/>
        </authorList>
    </citation>
    <scope>NUCLEOTIDE SEQUENCE</scope>
</reference>
<dbReference type="InterPro" id="IPR001849">
    <property type="entry name" value="PH_domain"/>
</dbReference>
<feature type="compositionally biased region" description="Low complexity" evidence="2">
    <location>
        <begin position="66"/>
        <end position="77"/>
    </location>
</feature>
<evidence type="ECO:0000259" key="3">
    <source>
        <dbReference type="PROSITE" id="PS50003"/>
    </source>
</evidence>
<feature type="coiled-coil region" evidence="1">
    <location>
        <begin position="235"/>
        <end position="329"/>
    </location>
</feature>
<evidence type="ECO:0000313" key="5">
    <source>
        <dbReference type="Proteomes" id="UP000886998"/>
    </source>
</evidence>
<feature type="compositionally biased region" description="Basic and acidic residues" evidence="2">
    <location>
        <begin position="154"/>
        <end position="164"/>
    </location>
</feature>
<dbReference type="OrthoDB" id="6358316at2759"/>
<gene>
    <name evidence="4" type="primary">AVEN_273431_1</name>
    <name evidence="4" type="ORF">TNIN_483321</name>
</gene>
<proteinExistence type="predicted"/>
<evidence type="ECO:0000256" key="2">
    <source>
        <dbReference type="SAM" id="MobiDB-lite"/>
    </source>
</evidence>
<sequence length="337" mass="37516">MLKEKRVIPFCALFLVSTNRHQFAAESADELQAWIRAIQGAIEEARVSRRKPGRKRHLEGKSPDLSTSSQESEGTSTACLVNATKDRARGPQGRRLPQRKSMMPASRSIEENDIRQRSISLSDQHRTNAIGEEDSSPSSKSPTDSKWLSLSMEEVDRNKEDGSDNQRSSSVFDLPQQKEEILPQKPHKRVGNLLGQHAALTKELEMRLKSGRTPGHVRAPSEDEEEGESRMDAKMEQLASKVNSTTEALSSLEEKVSVLTRRMEAAREKNEKATSQVGDVLLQVTVTLQEAERINAECKRALADANKAKTEYQLLAKECKETLAKLNNDTESQPSGA</sequence>
<organism evidence="4 5">
    <name type="scientific">Trichonephila inaurata madagascariensis</name>
    <dbReference type="NCBI Taxonomy" id="2747483"/>
    <lineage>
        <taxon>Eukaryota</taxon>
        <taxon>Metazoa</taxon>
        <taxon>Ecdysozoa</taxon>
        <taxon>Arthropoda</taxon>
        <taxon>Chelicerata</taxon>
        <taxon>Arachnida</taxon>
        <taxon>Araneae</taxon>
        <taxon>Araneomorphae</taxon>
        <taxon>Entelegynae</taxon>
        <taxon>Araneoidea</taxon>
        <taxon>Nephilidae</taxon>
        <taxon>Trichonephila</taxon>
        <taxon>Trichonephila inaurata</taxon>
    </lineage>
</organism>
<dbReference type="Proteomes" id="UP000886998">
    <property type="component" value="Unassembled WGS sequence"/>
</dbReference>
<dbReference type="EMBL" id="BMAV01022390">
    <property type="protein sequence ID" value="GFY77258.1"/>
    <property type="molecule type" value="Genomic_DNA"/>
</dbReference>
<feature type="compositionally biased region" description="Basic residues" evidence="2">
    <location>
        <begin position="48"/>
        <end position="58"/>
    </location>
</feature>
<evidence type="ECO:0000256" key="1">
    <source>
        <dbReference type="SAM" id="Coils"/>
    </source>
</evidence>
<accession>A0A8X6YRR7</accession>
<dbReference type="AlphaFoldDB" id="A0A8X6YRR7"/>
<feature type="compositionally biased region" description="Low complexity" evidence="2">
    <location>
        <begin position="136"/>
        <end position="146"/>
    </location>
</feature>
<comment type="caution">
    <text evidence="4">The sequence shown here is derived from an EMBL/GenBank/DDBJ whole genome shotgun (WGS) entry which is preliminary data.</text>
</comment>
<name>A0A8X6YRR7_9ARAC</name>
<feature type="region of interest" description="Disordered" evidence="2">
    <location>
        <begin position="46"/>
        <end position="189"/>
    </location>
</feature>